<reference evidence="8" key="2">
    <citation type="submission" date="2025-08" db="UniProtKB">
        <authorList>
            <consortium name="RefSeq"/>
        </authorList>
    </citation>
    <scope>IDENTIFICATION</scope>
    <source>
        <tissue evidence="8">Etiolated seedlings</tissue>
    </source>
</reference>
<dbReference type="Proteomes" id="UP000087171">
    <property type="component" value="Chromosome Ca6"/>
</dbReference>
<dbReference type="Gene3D" id="2.20.25.80">
    <property type="entry name" value="WRKY domain"/>
    <property type="match status" value="1"/>
</dbReference>
<dbReference type="SMART" id="SM00774">
    <property type="entry name" value="WRKY"/>
    <property type="match status" value="1"/>
</dbReference>
<keyword evidence="7" id="KW-1185">Reference proteome</keyword>
<dbReference type="PROSITE" id="PS50811">
    <property type="entry name" value="WRKY"/>
    <property type="match status" value="1"/>
</dbReference>
<keyword evidence="5" id="KW-0539">Nucleus</keyword>
<proteinExistence type="predicted"/>
<organism evidence="7 8">
    <name type="scientific">Cicer arietinum</name>
    <name type="common">Chickpea</name>
    <name type="synonym">Garbanzo</name>
    <dbReference type="NCBI Taxonomy" id="3827"/>
    <lineage>
        <taxon>Eukaryota</taxon>
        <taxon>Viridiplantae</taxon>
        <taxon>Streptophyta</taxon>
        <taxon>Embryophyta</taxon>
        <taxon>Tracheophyta</taxon>
        <taxon>Spermatophyta</taxon>
        <taxon>Magnoliopsida</taxon>
        <taxon>eudicotyledons</taxon>
        <taxon>Gunneridae</taxon>
        <taxon>Pentapetalae</taxon>
        <taxon>rosids</taxon>
        <taxon>fabids</taxon>
        <taxon>Fabales</taxon>
        <taxon>Fabaceae</taxon>
        <taxon>Papilionoideae</taxon>
        <taxon>50 kb inversion clade</taxon>
        <taxon>NPAAA clade</taxon>
        <taxon>Hologalegina</taxon>
        <taxon>IRL clade</taxon>
        <taxon>Cicereae</taxon>
        <taxon>Cicer</taxon>
    </lineage>
</organism>
<dbReference type="SUPFAM" id="SSF118290">
    <property type="entry name" value="WRKY DNA-binding domain"/>
    <property type="match status" value="1"/>
</dbReference>
<protein>
    <submittedName>
        <fullName evidence="8">Probable WRKY transcription factor 29</fullName>
    </submittedName>
</protein>
<keyword evidence="4" id="KW-0804">Transcription</keyword>
<evidence type="ECO:0000256" key="2">
    <source>
        <dbReference type="ARBA" id="ARBA00023015"/>
    </source>
</evidence>
<dbReference type="PANTHER" id="PTHR32096:SF80">
    <property type="entry name" value="WRKY TRANSCRIPTION FACTOR 27-RELATED"/>
    <property type="match status" value="1"/>
</dbReference>
<comment type="subcellular location">
    <subcellularLocation>
        <location evidence="1">Nucleus</location>
    </subcellularLocation>
</comment>
<keyword evidence="2" id="KW-0805">Transcription regulation</keyword>
<dbReference type="OrthoDB" id="1077642at2759"/>
<sequence>MDELAFLMDWDFEAFNEPPTTNNPYYFSQQENELFGNFPEFSQTTNVFIDELEQISKPFYPLSSQTNIVTNSLTIPKEELKEIKASERIASQDLQVPAASKCKRSKKKQNKNIVKKVVAEDGVLCDAWSWRKYGQKPIKGSPYPRSYYKCSTSKKCLARKQVEKSHLDPKVYLVTYNAEHNHPQPTRRNSLAGITRKNNVLVTNSSRKLIIDQKTCSLNSSIATHDSPKTHLVKVEDEVLVTSVQQSKGLVKYEEDHDLLEWLNSAQLSDDGWIPSKELDEFIGLEYQSHA</sequence>
<evidence type="ECO:0000313" key="8">
    <source>
        <dbReference type="RefSeq" id="XP_012572138.1"/>
    </source>
</evidence>
<dbReference type="InterPro" id="IPR036576">
    <property type="entry name" value="WRKY_dom_sf"/>
</dbReference>
<evidence type="ECO:0000256" key="3">
    <source>
        <dbReference type="ARBA" id="ARBA00023125"/>
    </source>
</evidence>
<dbReference type="InterPro" id="IPR003657">
    <property type="entry name" value="WRKY_dom"/>
</dbReference>
<name>A0A1S3E9R2_CICAR</name>
<dbReference type="GO" id="GO:0005634">
    <property type="term" value="C:nucleus"/>
    <property type="evidence" value="ECO:0007669"/>
    <property type="project" value="UniProtKB-SubCell"/>
</dbReference>
<dbReference type="RefSeq" id="XP_012572138.1">
    <property type="nucleotide sequence ID" value="XM_012716684.2"/>
</dbReference>
<dbReference type="Pfam" id="PF03106">
    <property type="entry name" value="WRKY"/>
    <property type="match status" value="1"/>
</dbReference>
<evidence type="ECO:0000256" key="1">
    <source>
        <dbReference type="ARBA" id="ARBA00004123"/>
    </source>
</evidence>
<keyword evidence="3" id="KW-0238">DNA-binding</keyword>
<dbReference type="PANTHER" id="PTHR32096">
    <property type="entry name" value="WRKY TRANSCRIPTION FACTOR 30-RELATED-RELATED"/>
    <property type="match status" value="1"/>
</dbReference>
<dbReference type="InterPro" id="IPR044810">
    <property type="entry name" value="WRKY_plant"/>
</dbReference>
<evidence type="ECO:0000256" key="4">
    <source>
        <dbReference type="ARBA" id="ARBA00023163"/>
    </source>
</evidence>
<gene>
    <name evidence="8" type="primary">LOC105852239</name>
</gene>
<evidence type="ECO:0000313" key="7">
    <source>
        <dbReference type="Proteomes" id="UP000087171"/>
    </source>
</evidence>
<dbReference type="AlphaFoldDB" id="A0A1S3E9R2"/>
<dbReference type="GeneID" id="105852239"/>
<dbReference type="KEGG" id="cam:105852239"/>
<evidence type="ECO:0000256" key="5">
    <source>
        <dbReference type="ARBA" id="ARBA00023242"/>
    </source>
</evidence>
<dbReference type="GO" id="GO:0003700">
    <property type="term" value="F:DNA-binding transcription factor activity"/>
    <property type="evidence" value="ECO:0007669"/>
    <property type="project" value="InterPro"/>
</dbReference>
<accession>A0A1S3E9R2</accession>
<dbReference type="GO" id="GO:0000976">
    <property type="term" value="F:transcription cis-regulatory region binding"/>
    <property type="evidence" value="ECO:0007669"/>
    <property type="project" value="TreeGrafter"/>
</dbReference>
<reference evidence="7" key="1">
    <citation type="journal article" date="2013" name="Nat. Biotechnol.">
        <title>Draft genome sequence of chickpea (Cicer arietinum) provides a resource for trait improvement.</title>
        <authorList>
            <person name="Varshney R.K."/>
            <person name="Song C."/>
            <person name="Saxena R.K."/>
            <person name="Azam S."/>
            <person name="Yu S."/>
            <person name="Sharpe A.G."/>
            <person name="Cannon S."/>
            <person name="Baek J."/>
            <person name="Rosen B.D."/>
            <person name="Tar'an B."/>
            <person name="Millan T."/>
            <person name="Zhang X."/>
            <person name="Ramsay L.D."/>
            <person name="Iwata A."/>
            <person name="Wang Y."/>
            <person name="Nelson W."/>
            <person name="Farmer A.D."/>
            <person name="Gaur P.M."/>
            <person name="Soderlund C."/>
            <person name="Penmetsa R.V."/>
            <person name="Xu C."/>
            <person name="Bharti A.K."/>
            <person name="He W."/>
            <person name="Winter P."/>
            <person name="Zhao S."/>
            <person name="Hane J.K."/>
            <person name="Carrasquilla-Garcia N."/>
            <person name="Condie J.A."/>
            <person name="Upadhyaya H.D."/>
            <person name="Luo M.C."/>
            <person name="Thudi M."/>
            <person name="Gowda C.L."/>
            <person name="Singh N.P."/>
            <person name="Lichtenzveig J."/>
            <person name="Gali K.K."/>
            <person name="Rubio J."/>
            <person name="Nadarajan N."/>
            <person name="Dolezel J."/>
            <person name="Bansal K.C."/>
            <person name="Xu X."/>
            <person name="Edwards D."/>
            <person name="Zhang G."/>
            <person name="Kahl G."/>
            <person name="Gil J."/>
            <person name="Singh K.B."/>
            <person name="Datta S.K."/>
            <person name="Jackson S.A."/>
            <person name="Wang J."/>
            <person name="Cook D.R."/>
        </authorList>
    </citation>
    <scope>NUCLEOTIDE SEQUENCE [LARGE SCALE GENOMIC DNA]</scope>
    <source>
        <strain evidence="7">cv. CDC Frontier</strain>
    </source>
</reference>
<feature type="domain" description="WRKY" evidence="6">
    <location>
        <begin position="119"/>
        <end position="185"/>
    </location>
</feature>
<evidence type="ECO:0000259" key="6">
    <source>
        <dbReference type="PROSITE" id="PS50811"/>
    </source>
</evidence>
<dbReference type="STRING" id="3827.A0A1S3E9R2"/>